<comment type="cofactor">
    <cofactor evidence="3">
        <name>Zn(2+)</name>
        <dbReference type="ChEBI" id="CHEBI:29105"/>
    </cofactor>
    <text evidence="3">Binds 1 divalent metal cation per subunit.</text>
</comment>
<dbReference type="STRING" id="411945.GA0061102_102437"/>
<feature type="binding site" evidence="3">
    <location>
        <position position="15"/>
    </location>
    <ligand>
        <name>a divalent metal cation</name>
        <dbReference type="ChEBI" id="CHEBI:60240"/>
    </ligand>
</feature>
<sequence>MQVGIFFEAQDVVGESVIWSSEENALYWVDIGGKRIHRLEVKTSRHETWSTPDFPTSIGMCRNGGFIVGLARDVCLWRPGGRFETFARPEPDKPGNRLNEGRVAPDGSFWVSTMQNNLNADGTPKEMMANAGAIYRIDPSGTVKQLTPNEYGITNTMGWTRNDRFLFADTLANEIYSFAYDPEAKTISDRRTIVSGFERGLPDGSCLDADDHLWNCRVVGGSAVARFSAEGALLDLVELPVSWPTSCTFGGADLSTLFVTSARFTMTAEHLRAHPLEGSLLAIETEFRGVDEPKFGY</sequence>
<feature type="binding site" evidence="3">
    <location>
        <position position="155"/>
    </location>
    <ligand>
        <name>a divalent metal cation</name>
        <dbReference type="ChEBI" id="CHEBI:60240"/>
    </ligand>
</feature>
<evidence type="ECO:0000256" key="3">
    <source>
        <dbReference type="PIRSR" id="PIRSR605511-2"/>
    </source>
</evidence>
<feature type="domain" description="SMP-30/Gluconolactonase/LRE-like region" evidence="4">
    <location>
        <begin position="13"/>
        <end position="263"/>
    </location>
</feature>
<comment type="similarity">
    <text evidence="1">Belongs to the SMP-30/CGR1 family.</text>
</comment>
<feature type="binding site" evidence="3">
    <location>
        <position position="203"/>
    </location>
    <ligand>
        <name>a divalent metal cation</name>
        <dbReference type="ChEBI" id="CHEBI:60240"/>
    </ligand>
</feature>
<name>A0A1C3W749_9HYPH</name>
<dbReference type="Pfam" id="PF08450">
    <property type="entry name" value="SGL"/>
    <property type="match status" value="1"/>
</dbReference>
<dbReference type="Proteomes" id="UP000199435">
    <property type="component" value="Unassembled WGS sequence"/>
</dbReference>
<dbReference type="RefSeq" id="WP_092852089.1">
    <property type="nucleotide sequence ID" value="NZ_FMAH01000024.1"/>
</dbReference>
<keyword evidence="6" id="KW-1185">Reference proteome</keyword>
<evidence type="ECO:0000256" key="2">
    <source>
        <dbReference type="PIRSR" id="PIRSR605511-1"/>
    </source>
</evidence>
<feature type="binding site" evidence="3">
    <location>
        <position position="99"/>
    </location>
    <ligand>
        <name>substrate</name>
    </ligand>
</feature>
<dbReference type="InterPro" id="IPR005511">
    <property type="entry name" value="SMP-30"/>
</dbReference>
<dbReference type="PANTHER" id="PTHR10907:SF47">
    <property type="entry name" value="REGUCALCIN"/>
    <property type="match status" value="1"/>
</dbReference>
<dbReference type="Gene3D" id="2.120.10.30">
    <property type="entry name" value="TolB, C-terminal domain"/>
    <property type="match status" value="1"/>
</dbReference>
<reference evidence="6" key="1">
    <citation type="submission" date="2016-08" db="EMBL/GenBank/DDBJ databases">
        <authorList>
            <person name="Varghese N."/>
            <person name="Submissions Spin"/>
        </authorList>
    </citation>
    <scope>NUCLEOTIDE SEQUENCE [LARGE SCALE GENOMIC DNA]</scope>
    <source>
        <strain evidence="6">HAMBI 2971</strain>
    </source>
</reference>
<dbReference type="GO" id="GO:0005509">
    <property type="term" value="F:calcium ion binding"/>
    <property type="evidence" value="ECO:0007669"/>
    <property type="project" value="TreeGrafter"/>
</dbReference>
<accession>A0A1C3W749</accession>
<protein>
    <submittedName>
        <fullName evidence="5">Sugar lactone lactonase YvrE</fullName>
    </submittedName>
</protein>
<evidence type="ECO:0000313" key="6">
    <source>
        <dbReference type="Proteomes" id="UP000199435"/>
    </source>
</evidence>
<dbReference type="InterPro" id="IPR013658">
    <property type="entry name" value="SGL"/>
</dbReference>
<feature type="binding site" evidence="3">
    <location>
        <position position="97"/>
    </location>
    <ligand>
        <name>substrate</name>
    </ligand>
</feature>
<dbReference type="AlphaFoldDB" id="A0A1C3W749"/>
<dbReference type="PRINTS" id="PR01790">
    <property type="entry name" value="SMP30FAMILY"/>
</dbReference>
<dbReference type="OrthoDB" id="2633250at2"/>
<dbReference type="EMBL" id="FMAH01000024">
    <property type="protein sequence ID" value="SCB35932.1"/>
    <property type="molecule type" value="Genomic_DNA"/>
</dbReference>
<dbReference type="PANTHER" id="PTHR10907">
    <property type="entry name" value="REGUCALCIN"/>
    <property type="match status" value="1"/>
</dbReference>
<gene>
    <name evidence="5" type="ORF">GA0061102_102437</name>
</gene>
<dbReference type="GO" id="GO:0004341">
    <property type="term" value="F:gluconolactonase activity"/>
    <property type="evidence" value="ECO:0007669"/>
    <property type="project" value="TreeGrafter"/>
</dbReference>
<dbReference type="GO" id="GO:0019853">
    <property type="term" value="P:L-ascorbic acid biosynthetic process"/>
    <property type="evidence" value="ECO:0007669"/>
    <property type="project" value="TreeGrafter"/>
</dbReference>
<evidence type="ECO:0000259" key="4">
    <source>
        <dbReference type="Pfam" id="PF08450"/>
    </source>
</evidence>
<evidence type="ECO:0000313" key="5">
    <source>
        <dbReference type="EMBL" id="SCB35932.1"/>
    </source>
</evidence>
<dbReference type="SUPFAM" id="SSF63829">
    <property type="entry name" value="Calcium-dependent phosphotriesterase"/>
    <property type="match status" value="1"/>
</dbReference>
<proteinExistence type="inferred from homology"/>
<keyword evidence="3" id="KW-0862">Zinc</keyword>
<organism evidence="5 6">
    <name type="scientific">Rhizobium miluonense</name>
    <dbReference type="NCBI Taxonomy" id="411945"/>
    <lineage>
        <taxon>Bacteria</taxon>
        <taxon>Pseudomonadati</taxon>
        <taxon>Pseudomonadota</taxon>
        <taxon>Alphaproteobacteria</taxon>
        <taxon>Hyphomicrobiales</taxon>
        <taxon>Rhizobiaceae</taxon>
        <taxon>Rhizobium/Agrobacterium group</taxon>
        <taxon>Rhizobium</taxon>
    </lineage>
</organism>
<keyword evidence="3" id="KW-0479">Metal-binding</keyword>
<feature type="active site" description="Proton donor/acceptor" evidence="2">
    <location>
        <position position="203"/>
    </location>
</feature>
<dbReference type="InterPro" id="IPR011042">
    <property type="entry name" value="6-blade_b-propeller_TolB-like"/>
</dbReference>
<evidence type="ECO:0000256" key="1">
    <source>
        <dbReference type="ARBA" id="ARBA00008853"/>
    </source>
</evidence>